<reference evidence="1 2" key="1">
    <citation type="submission" date="2017-11" db="EMBL/GenBank/DDBJ databases">
        <title>Complete genome of a free-living desiccation-tolerant cyanobacterium and its photosynthetic adaptation to extreme terrestrial habitat.</title>
        <authorList>
            <person name="Shang J."/>
        </authorList>
    </citation>
    <scope>NUCLEOTIDE SEQUENCE [LARGE SCALE GENOMIC DNA]</scope>
    <source>
        <strain evidence="1 2">CCNUN1</strain>
        <plasmid evidence="2">pnfsy07</plasmid>
    </source>
</reference>
<protein>
    <submittedName>
        <fullName evidence="1">Uncharacterized protein</fullName>
    </submittedName>
</protein>
<dbReference type="EMBL" id="CP024792">
    <property type="protein sequence ID" value="AUB43891.1"/>
    <property type="molecule type" value="Genomic_DNA"/>
</dbReference>
<sequence length="134" mass="14920">MLLPMKVLGLVLPVLLLLGTPAIAVEFKGQNIDGQKLPARAYYYATGGVYKVQVSFHNKRATIYFDDGNQTTIQLNQQVITDSNNIEGFGKLGQYPLNRTFSVGLVYDNNWLGNSDNQLQQSNPLDGLWKISLE</sequence>
<name>A0A2K8T8A1_9NOSO</name>
<keyword evidence="2" id="KW-1185">Reference proteome</keyword>
<evidence type="ECO:0000313" key="1">
    <source>
        <dbReference type="EMBL" id="AUB43891.1"/>
    </source>
</evidence>
<accession>A0A2K8T8A1</accession>
<organism evidence="1 2">
    <name type="scientific">Nostoc flagelliforme CCNUN1</name>
    <dbReference type="NCBI Taxonomy" id="2038116"/>
    <lineage>
        <taxon>Bacteria</taxon>
        <taxon>Bacillati</taxon>
        <taxon>Cyanobacteriota</taxon>
        <taxon>Cyanophyceae</taxon>
        <taxon>Nostocales</taxon>
        <taxon>Nostocaceae</taxon>
        <taxon>Nostoc</taxon>
    </lineage>
</organism>
<gene>
    <name evidence="1" type="ORF">COO91_10098</name>
</gene>
<keyword evidence="1" id="KW-0614">Plasmid</keyword>
<dbReference type="KEGG" id="nfl:COO91_10098"/>
<geneLocation type="plasmid" evidence="2">
    <name>pnfsy07</name>
</geneLocation>
<proteinExistence type="predicted"/>
<dbReference type="AlphaFoldDB" id="A0A2K8T8A1"/>
<dbReference type="Proteomes" id="UP000232003">
    <property type="component" value="Plasmid pNFSY07"/>
</dbReference>
<evidence type="ECO:0000313" key="2">
    <source>
        <dbReference type="Proteomes" id="UP000232003"/>
    </source>
</evidence>